<dbReference type="Proteomes" id="UP000262882">
    <property type="component" value="Unassembled WGS sequence"/>
</dbReference>
<proteinExistence type="predicted"/>
<reference evidence="1 2" key="1">
    <citation type="submission" date="2018-08" db="EMBL/GenBank/DDBJ databases">
        <title>Actinomadura spongicola sp. nov., isolated from marine sponge Leucetta chagosensis.</title>
        <authorList>
            <person name="Li L."/>
            <person name="Lin H.W."/>
        </authorList>
    </citation>
    <scope>NUCLEOTIDE SEQUENCE [LARGE SCALE GENOMIC DNA]</scope>
    <source>
        <strain evidence="1 2">LHW52907</strain>
    </source>
</reference>
<dbReference type="InterPro" id="IPR021986">
    <property type="entry name" value="Spherulin4"/>
</dbReference>
<gene>
    <name evidence="1" type="ORF">D0T12_29020</name>
</gene>
<name>A0A372G9F9_9ACTN</name>
<evidence type="ECO:0008006" key="3">
    <source>
        <dbReference type="Google" id="ProtNLM"/>
    </source>
</evidence>
<dbReference type="EMBL" id="QVNQ01000011">
    <property type="protein sequence ID" value="RFS81772.1"/>
    <property type="molecule type" value="Genomic_DNA"/>
</dbReference>
<dbReference type="RefSeq" id="WP_117403546.1">
    <property type="nucleotide sequence ID" value="NZ_QVNQ01000011.1"/>
</dbReference>
<dbReference type="AlphaFoldDB" id="A0A372G9F9"/>
<dbReference type="Pfam" id="PF12138">
    <property type="entry name" value="Spherulin4"/>
    <property type="match status" value="1"/>
</dbReference>
<protein>
    <recommendedName>
        <fullName evidence="3">Spherulation-specific family 4</fullName>
    </recommendedName>
</protein>
<evidence type="ECO:0000313" key="1">
    <source>
        <dbReference type="EMBL" id="RFS81772.1"/>
    </source>
</evidence>
<accession>A0A372G9F9</accession>
<sequence length="233" mass="25700">MLRMTSEVKGRVTSVAVPAFFHPTALDWTTVADSRLGAVVFNVDGGAGTVRDRAFAAVAHRMADAGVRLAGYVDTAYGTRPAREVEDEVSRYRKWYGVQMVFLDEVSSVPGHVVRYERIAAGVRHRGAEYVVFDHGTYPDPAYADLADLLVTFEGPWSAYQHVRAPAWATQMDAERFCHLVYAAPQAVLARALARAGRRNAGVVYVTDRAGVNPWSGLPGYFSREMNLVYANR</sequence>
<dbReference type="PANTHER" id="PTHR35040">
    <property type="match status" value="1"/>
</dbReference>
<comment type="caution">
    <text evidence="1">The sequence shown here is derived from an EMBL/GenBank/DDBJ whole genome shotgun (WGS) entry which is preliminary data.</text>
</comment>
<dbReference type="PANTHER" id="PTHR35040:SF9">
    <property type="entry name" value="4-LIKE CELL SURFACE PROTEIN, PUTATIVE (AFU_ORTHOLOGUE AFUA_4G14080)-RELATED"/>
    <property type="match status" value="1"/>
</dbReference>
<organism evidence="1 2">
    <name type="scientific">Actinomadura spongiicola</name>
    <dbReference type="NCBI Taxonomy" id="2303421"/>
    <lineage>
        <taxon>Bacteria</taxon>
        <taxon>Bacillati</taxon>
        <taxon>Actinomycetota</taxon>
        <taxon>Actinomycetes</taxon>
        <taxon>Streptosporangiales</taxon>
        <taxon>Thermomonosporaceae</taxon>
        <taxon>Actinomadura</taxon>
    </lineage>
</organism>
<evidence type="ECO:0000313" key="2">
    <source>
        <dbReference type="Proteomes" id="UP000262882"/>
    </source>
</evidence>
<dbReference type="OrthoDB" id="3311125at2"/>
<keyword evidence="2" id="KW-1185">Reference proteome</keyword>